<dbReference type="Proteomes" id="UP000292082">
    <property type="component" value="Unassembled WGS sequence"/>
</dbReference>
<dbReference type="EMBL" id="ML143408">
    <property type="protein sequence ID" value="TBU30129.1"/>
    <property type="molecule type" value="Genomic_DNA"/>
</dbReference>
<evidence type="ECO:0000313" key="4">
    <source>
        <dbReference type="EMBL" id="TBU30129.1"/>
    </source>
</evidence>
<dbReference type="AlphaFoldDB" id="A0A4Q9MQW1"/>
<dbReference type="Proteomes" id="UP000292957">
    <property type="component" value="Unassembled WGS sequence"/>
</dbReference>
<dbReference type="SUPFAM" id="SSF52833">
    <property type="entry name" value="Thioredoxin-like"/>
    <property type="match status" value="1"/>
</dbReference>
<name>A0A4Q9MQW1_9APHY</name>
<dbReference type="EMBL" id="ML145098">
    <property type="protein sequence ID" value="TBU61432.1"/>
    <property type="molecule type" value="Genomic_DNA"/>
</dbReference>
<keyword evidence="2" id="KW-0808">Transferase</keyword>
<dbReference type="InterPro" id="IPR036249">
    <property type="entry name" value="Thioredoxin-like_sf"/>
</dbReference>
<accession>A0A4Q9MQW1</accession>
<dbReference type="PANTHER" id="PTHR43900:SF3">
    <property type="entry name" value="GLUTATHIONE S-TRANSFERASE RHO"/>
    <property type="match status" value="1"/>
</dbReference>
<proteinExistence type="predicted"/>
<dbReference type="Gene3D" id="3.40.30.10">
    <property type="entry name" value="Glutaredoxin"/>
    <property type="match status" value="1"/>
</dbReference>
<dbReference type="EC" id="2.5.1.18" evidence="1"/>
<reference evidence="4 6" key="1">
    <citation type="submission" date="2019-01" db="EMBL/GenBank/DDBJ databases">
        <title>Draft genome sequences of three monokaryotic isolates of the white-rot basidiomycete fungus Dichomitus squalens.</title>
        <authorList>
            <consortium name="DOE Joint Genome Institute"/>
            <person name="Lopez S.C."/>
            <person name="Andreopoulos B."/>
            <person name="Pangilinan J."/>
            <person name="Lipzen A."/>
            <person name="Riley R."/>
            <person name="Ahrendt S."/>
            <person name="Ng V."/>
            <person name="Barry K."/>
            <person name="Daum C."/>
            <person name="Grigoriev I.V."/>
            <person name="Hilden K.S."/>
            <person name="Makela M.R."/>
            <person name="de Vries R.P."/>
        </authorList>
    </citation>
    <scope>NUCLEOTIDE SEQUENCE [LARGE SCALE GENOMIC DNA]</scope>
    <source>
        <strain evidence="5 6">CBS 464.89</strain>
        <strain evidence="4">OM18370.1</strain>
    </source>
</reference>
<dbReference type="GO" id="GO:0043295">
    <property type="term" value="F:glutathione binding"/>
    <property type="evidence" value="ECO:0007669"/>
    <property type="project" value="TreeGrafter"/>
</dbReference>
<gene>
    <name evidence="5" type="ORF">BD310DRAFT_975079</name>
    <name evidence="4" type="ORF">BD311DRAFT_864325</name>
</gene>
<sequence length="153" mass="16866">MILKVYDSPIGTCTKRTLTVAQELNILYELILVPYIEDDGFELFESRAIGRFLALKYGGIGELISPQSNIGATAKFEQAASIELCDFEPPGVKHAIEGVFRSFKPFFGQQMDTTTVEAQKAVLESKMDGYEAMLSDSVGRRTPVEIFAALSTD</sequence>
<evidence type="ECO:0000313" key="5">
    <source>
        <dbReference type="EMBL" id="TBU61432.1"/>
    </source>
</evidence>
<evidence type="ECO:0000313" key="6">
    <source>
        <dbReference type="Proteomes" id="UP000292082"/>
    </source>
</evidence>
<dbReference type="GO" id="GO:0004364">
    <property type="term" value="F:glutathione transferase activity"/>
    <property type="evidence" value="ECO:0007669"/>
    <property type="project" value="UniProtKB-EC"/>
</dbReference>
<dbReference type="OrthoDB" id="249703at2759"/>
<dbReference type="GO" id="GO:0005737">
    <property type="term" value="C:cytoplasm"/>
    <property type="evidence" value="ECO:0007669"/>
    <property type="project" value="TreeGrafter"/>
</dbReference>
<dbReference type="Gene3D" id="1.20.1050.10">
    <property type="match status" value="1"/>
</dbReference>
<evidence type="ECO:0000256" key="1">
    <source>
        <dbReference type="ARBA" id="ARBA00012452"/>
    </source>
</evidence>
<evidence type="ECO:0000259" key="3">
    <source>
        <dbReference type="PROSITE" id="PS50404"/>
    </source>
</evidence>
<protein>
    <recommendedName>
        <fullName evidence="1">glutathione transferase</fullName>
        <ecNumber evidence="1">2.5.1.18</ecNumber>
    </recommendedName>
</protein>
<dbReference type="PANTHER" id="PTHR43900">
    <property type="entry name" value="GLUTATHIONE S-TRANSFERASE RHO"/>
    <property type="match status" value="1"/>
</dbReference>
<organism evidence="4">
    <name type="scientific">Dichomitus squalens</name>
    <dbReference type="NCBI Taxonomy" id="114155"/>
    <lineage>
        <taxon>Eukaryota</taxon>
        <taxon>Fungi</taxon>
        <taxon>Dikarya</taxon>
        <taxon>Basidiomycota</taxon>
        <taxon>Agaricomycotina</taxon>
        <taxon>Agaricomycetes</taxon>
        <taxon>Polyporales</taxon>
        <taxon>Polyporaceae</taxon>
        <taxon>Dichomitus</taxon>
    </lineage>
</organism>
<feature type="domain" description="GST N-terminal" evidence="3">
    <location>
        <begin position="1"/>
        <end position="61"/>
    </location>
</feature>
<keyword evidence="6" id="KW-1185">Reference proteome</keyword>
<dbReference type="InterPro" id="IPR004045">
    <property type="entry name" value="Glutathione_S-Trfase_N"/>
</dbReference>
<dbReference type="GO" id="GO:0006749">
    <property type="term" value="P:glutathione metabolic process"/>
    <property type="evidence" value="ECO:0007669"/>
    <property type="project" value="TreeGrafter"/>
</dbReference>
<dbReference type="PROSITE" id="PS50404">
    <property type="entry name" value="GST_NTER"/>
    <property type="match status" value="1"/>
</dbReference>
<dbReference type="STRING" id="114155.A0A4Q9MQW1"/>
<evidence type="ECO:0000256" key="2">
    <source>
        <dbReference type="ARBA" id="ARBA00022679"/>
    </source>
</evidence>